<dbReference type="EMBL" id="BKCJ010008255">
    <property type="protein sequence ID" value="GEU81315.1"/>
    <property type="molecule type" value="Genomic_DNA"/>
</dbReference>
<reference evidence="2" key="1">
    <citation type="journal article" date="2019" name="Sci. Rep.">
        <title>Draft genome of Tanacetum cinerariifolium, the natural source of mosquito coil.</title>
        <authorList>
            <person name="Yamashiro T."/>
            <person name="Shiraishi A."/>
            <person name="Satake H."/>
            <person name="Nakayama K."/>
        </authorList>
    </citation>
    <scope>NUCLEOTIDE SEQUENCE</scope>
</reference>
<sequence>MSKRARITRGVVMEIHNRGCVWITIREAVEEDKEDDEVDEAARGGAGHEGDGGSVDMYRNMSQGDWQIDPFPGYEADYLPVAIRDTCLQAMSTASAPLKMTLSDCSCSV</sequence>
<organism evidence="2">
    <name type="scientific">Tanacetum cinerariifolium</name>
    <name type="common">Dalmatian daisy</name>
    <name type="synonym">Chrysanthemum cinerariifolium</name>
    <dbReference type="NCBI Taxonomy" id="118510"/>
    <lineage>
        <taxon>Eukaryota</taxon>
        <taxon>Viridiplantae</taxon>
        <taxon>Streptophyta</taxon>
        <taxon>Embryophyta</taxon>
        <taxon>Tracheophyta</taxon>
        <taxon>Spermatophyta</taxon>
        <taxon>Magnoliopsida</taxon>
        <taxon>eudicotyledons</taxon>
        <taxon>Gunneridae</taxon>
        <taxon>Pentapetalae</taxon>
        <taxon>asterids</taxon>
        <taxon>campanulids</taxon>
        <taxon>Asterales</taxon>
        <taxon>Asteraceae</taxon>
        <taxon>Asteroideae</taxon>
        <taxon>Anthemideae</taxon>
        <taxon>Anthemidinae</taxon>
        <taxon>Tanacetum</taxon>
    </lineage>
</organism>
<protein>
    <submittedName>
        <fullName evidence="2">Uncharacterized protein</fullName>
    </submittedName>
</protein>
<feature type="region of interest" description="Disordered" evidence="1">
    <location>
        <begin position="31"/>
        <end position="59"/>
    </location>
</feature>
<dbReference type="AlphaFoldDB" id="A0A6L2N9M6"/>
<evidence type="ECO:0000256" key="1">
    <source>
        <dbReference type="SAM" id="MobiDB-lite"/>
    </source>
</evidence>
<gene>
    <name evidence="2" type="ORF">Tci_053293</name>
</gene>
<feature type="compositionally biased region" description="Basic and acidic residues" evidence="1">
    <location>
        <begin position="40"/>
        <end position="51"/>
    </location>
</feature>
<evidence type="ECO:0000313" key="2">
    <source>
        <dbReference type="EMBL" id="GEU81315.1"/>
    </source>
</evidence>
<name>A0A6L2N9M6_TANCI</name>
<accession>A0A6L2N9M6</accession>
<comment type="caution">
    <text evidence="2">The sequence shown here is derived from an EMBL/GenBank/DDBJ whole genome shotgun (WGS) entry which is preliminary data.</text>
</comment>
<proteinExistence type="predicted"/>